<dbReference type="InterPro" id="IPR006439">
    <property type="entry name" value="HAD-SF_hydro_IA"/>
</dbReference>
<keyword evidence="4" id="KW-0460">Magnesium</keyword>
<comment type="cofactor">
    <cofactor evidence="1">
        <name>Mg(2+)</name>
        <dbReference type="ChEBI" id="CHEBI:18420"/>
    </cofactor>
</comment>
<dbReference type="InterPro" id="IPR041492">
    <property type="entry name" value="HAD_2"/>
</dbReference>
<dbReference type="InterPro" id="IPR023214">
    <property type="entry name" value="HAD_sf"/>
</dbReference>
<dbReference type="PANTHER" id="PTHR46470:SF2">
    <property type="entry name" value="GLYCERALDEHYDE 3-PHOSPHATE PHOSPHATASE"/>
    <property type="match status" value="1"/>
</dbReference>
<reference evidence="5 6" key="2">
    <citation type="journal article" date="2011" name="Stand. Genomic Sci.">
        <title>Complete genome sequence of Mahella australiensis type strain (50-1 BON).</title>
        <authorList>
            <person name="Sikorski J."/>
            <person name="Teshima H."/>
            <person name="Nolan M."/>
            <person name="Lucas S."/>
            <person name="Hammon N."/>
            <person name="Deshpande S."/>
            <person name="Cheng J.F."/>
            <person name="Pitluck S."/>
            <person name="Liolios K."/>
            <person name="Pagani I."/>
            <person name="Ivanova N."/>
            <person name="Huntemann M."/>
            <person name="Mavromatis K."/>
            <person name="Ovchinikova G."/>
            <person name="Pati A."/>
            <person name="Tapia R."/>
            <person name="Han C."/>
            <person name="Goodwin L."/>
            <person name="Chen A."/>
            <person name="Palaniappan K."/>
            <person name="Land M."/>
            <person name="Hauser L."/>
            <person name="Ngatchou-Djao O.D."/>
            <person name="Rohde M."/>
            <person name="Pukall R."/>
            <person name="Spring S."/>
            <person name="Abt B."/>
            <person name="Goker M."/>
            <person name="Detter J.C."/>
            <person name="Woyke T."/>
            <person name="Bristow J."/>
            <person name="Markowitz V."/>
            <person name="Hugenholtz P."/>
            <person name="Eisen J.A."/>
            <person name="Kyrpides N.C."/>
            <person name="Klenk H.P."/>
            <person name="Lapidus A."/>
        </authorList>
    </citation>
    <scope>NUCLEOTIDE SEQUENCE [LARGE SCALE GENOMIC DNA]</scope>
    <source>
        <strain evidence="6">DSM 15567 / CIP 107919 / 50-1 BON</strain>
    </source>
</reference>
<dbReference type="AlphaFoldDB" id="F3ZYZ5"/>
<dbReference type="SUPFAM" id="SSF56784">
    <property type="entry name" value="HAD-like"/>
    <property type="match status" value="1"/>
</dbReference>
<gene>
    <name evidence="5" type="ordered locus">Mahau_1565</name>
</gene>
<dbReference type="NCBIfam" id="TIGR01549">
    <property type="entry name" value="HAD-SF-IA-v1"/>
    <property type="match status" value="1"/>
</dbReference>
<evidence type="ECO:0000256" key="3">
    <source>
        <dbReference type="ARBA" id="ARBA00022801"/>
    </source>
</evidence>
<dbReference type="KEGG" id="mas:Mahau_1565"/>
<dbReference type="GO" id="GO:0046872">
    <property type="term" value="F:metal ion binding"/>
    <property type="evidence" value="ECO:0007669"/>
    <property type="project" value="UniProtKB-KW"/>
</dbReference>
<accession>F3ZYZ5</accession>
<dbReference type="OrthoDB" id="9794086at2"/>
<dbReference type="Proteomes" id="UP000008457">
    <property type="component" value="Chromosome"/>
</dbReference>
<dbReference type="InterPro" id="IPR051400">
    <property type="entry name" value="HAD-like_hydrolase"/>
</dbReference>
<dbReference type="GO" id="GO:0044281">
    <property type="term" value="P:small molecule metabolic process"/>
    <property type="evidence" value="ECO:0007669"/>
    <property type="project" value="UniProtKB-ARBA"/>
</dbReference>
<protein>
    <submittedName>
        <fullName evidence="5">Haloacid dehalogenase domain protein hydrolase</fullName>
    </submittedName>
</protein>
<evidence type="ECO:0000256" key="2">
    <source>
        <dbReference type="ARBA" id="ARBA00022723"/>
    </source>
</evidence>
<dbReference type="SFLD" id="SFLDS00003">
    <property type="entry name" value="Haloacid_Dehalogenase"/>
    <property type="match status" value="1"/>
</dbReference>
<dbReference type="InterPro" id="IPR036412">
    <property type="entry name" value="HAD-like_sf"/>
</dbReference>
<dbReference type="SFLD" id="SFLDG01129">
    <property type="entry name" value="C1.5:_HAD__Beta-PGM__Phosphata"/>
    <property type="match status" value="1"/>
</dbReference>
<organism evidence="5 6">
    <name type="scientific">Mahella australiensis (strain DSM 15567 / CIP 107919 / 50-1 BON)</name>
    <dbReference type="NCBI Taxonomy" id="697281"/>
    <lineage>
        <taxon>Bacteria</taxon>
        <taxon>Bacillati</taxon>
        <taxon>Bacillota</taxon>
        <taxon>Clostridia</taxon>
        <taxon>Thermoanaerobacterales</taxon>
        <taxon>Thermoanaerobacterales Family IV. Incertae Sedis</taxon>
        <taxon>Mahella</taxon>
    </lineage>
</organism>
<dbReference type="Gene3D" id="1.10.150.520">
    <property type="match status" value="1"/>
</dbReference>
<dbReference type="PANTHER" id="PTHR46470">
    <property type="entry name" value="N-ACYLNEURAMINATE-9-PHOSPHATASE"/>
    <property type="match status" value="1"/>
</dbReference>
<dbReference type="eggNOG" id="COG1011">
    <property type="taxonomic scope" value="Bacteria"/>
</dbReference>
<keyword evidence="3 5" id="KW-0378">Hydrolase</keyword>
<dbReference type="Pfam" id="PF13419">
    <property type="entry name" value="HAD_2"/>
    <property type="match status" value="1"/>
</dbReference>
<keyword evidence="6" id="KW-1185">Reference proteome</keyword>
<dbReference type="Gene3D" id="3.40.50.1000">
    <property type="entry name" value="HAD superfamily/HAD-like"/>
    <property type="match status" value="1"/>
</dbReference>
<evidence type="ECO:0000256" key="4">
    <source>
        <dbReference type="ARBA" id="ARBA00022842"/>
    </source>
</evidence>
<dbReference type="HOGENOM" id="CLU_045011_8_3_9"/>
<dbReference type="STRING" id="697281.Mahau_1565"/>
<sequence length="226" mass="26044">MKKLSNIKCIVCDLDDTLYPERQFVLSGLKAAADYLSIYGIDSCEAFCEMKHILDSYGRAFVFDKYLGRNNIDLSLVSVMVDVYRNHEPIIDLYDDAVQFINRVYGNYVLGVITDGLATVQRNKIKALDLARYFDIILVTDEYGEAWVKPSELPYKFITEKLSVNPCNCLYIGDNPNKDFIAAKKLGWHTMRINRGYGEYSGYFIDEQHEAEETVSNLMEIYNMLR</sequence>
<evidence type="ECO:0000256" key="1">
    <source>
        <dbReference type="ARBA" id="ARBA00001946"/>
    </source>
</evidence>
<reference evidence="6" key="1">
    <citation type="submission" date="2010-11" db="EMBL/GenBank/DDBJ databases">
        <title>The complete genome of Mahella australiensis DSM 15567.</title>
        <authorList>
            <consortium name="US DOE Joint Genome Institute (JGI-PGF)"/>
            <person name="Lucas S."/>
            <person name="Copeland A."/>
            <person name="Lapidus A."/>
            <person name="Bruce D."/>
            <person name="Goodwin L."/>
            <person name="Pitluck S."/>
            <person name="Kyrpides N."/>
            <person name="Mavromatis K."/>
            <person name="Pagani I."/>
            <person name="Ivanova N."/>
            <person name="Teshima H."/>
            <person name="Brettin T."/>
            <person name="Detter J.C."/>
            <person name="Han C."/>
            <person name="Tapia R."/>
            <person name="Land M."/>
            <person name="Hauser L."/>
            <person name="Markowitz V."/>
            <person name="Cheng J.-F."/>
            <person name="Hugenholtz P."/>
            <person name="Woyke T."/>
            <person name="Wu D."/>
            <person name="Spring S."/>
            <person name="Pukall R."/>
            <person name="Steenblock K."/>
            <person name="Schneider S."/>
            <person name="Klenk H.-P."/>
            <person name="Eisen J.A."/>
        </authorList>
    </citation>
    <scope>NUCLEOTIDE SEQUENCE [LARGE SCALE GENOMIC DNA]</scope>
    <source>
        <strain evidence="6">DSM 15567 / CIP 107919 / 50-1 BON</strain>
    </source>
</reference>
<proteinExistence type="predicted"/>
<evidence type="ECO:0000313" key="5">
    <source>
        <dbReference type="EMBL" id="AEE96754.1"/>
    </source>
</evidence>
<dbReference type="RefSeq" id="WP_013781183.1">
    <property type="nucleotide sequence ID" value="NC_015520.1"/>
</dbReference>
<name>F3ZYZ5_MAHA5</name>
<keyword evidence="2" id="KW-0479">Metal-binding</keyword>
<evidence type="ECO:0000313" key="6">
    <source>
        <dbReference type="Proteomes" id="UP000008457"/>
    </source>
</evidence>
<dbReference type="GO" id="GO:0016791">
    <property type="term" value="F:phosphatase activity"/>
    <property type="evidence" value="ECO:0007669"/>
    <property type="project" value="TreeGrafter"/>
</dbReference>
<dbReference type="EMBL" id="CP002360">
    <property type="protein sequence ID" value="AEE96754.1"/>
    <property type="molecule type" value="Genomic_DNA"/>
</dbReference>